<dbReference type="Proteomes" id="UP000295479">
    <property type="component" value="Unassembled WGS sequence"/>
</dbReference>
<dbReference type="AlphaFoldDB" id="A0A4R5CFY9"/>
<comment type="caution">
    <text evidence="2">The sequence shown here is derived from an EMBL/GenBank/DDBJ whole genome shotgun (WGS) entry which is preliminary data.</text>
</comment>
<dbReference type="Pfam" id="PF19780">
    <property type="entry name" value="DUF6265"/>
    <property type="match status" value="1"/>
</dbReference>
<dbReference type="RefSeq" id="WP_132006021.1">
    <property type="nucleotide sequence ID" value="NZ_SMFK01000007.1"/>
</dbReference>
<gene>
    <name evidence="2" type="ORF">E0F76_11735</name>
</gene>
<dbReference type="OrthoDB" id="5382295at2"/>
<evidence type="ECO:0000259" key="1">
    <source>
        <dbReference type="Pfam" id="PF19780"/>
    </source>
</evidence>
<dbReference type="EMBL" id="SMFK01000007">
    <property type="protein sequence ID" value="TDD96162.1"/>
    <property type="molecule type" value="Genomic_DNA"/>
</dbReference>
<protein>
    <recommendedName>
        <fullName evidence="1">DUF6265 domain-containing protein</fullName>
    </recommendedName>
</protein>
<reference evidence="2 3" key="1">
    <citation type="submission" date="2019-03" db="EMBL/GenBank/DDBJ databases">
        <title>Flavobacterium AR-3-4 sp. nov. isolated from arctic soil.</title>
        <authorList>
            <person name="Chaudhary D.K."/>
        </authorList>
    </citation>
    <scope>NUCLEOTIDE SEQUENCE [LARGE SCALE GENOMIC DNA]</scope>
    <source>
        <strain evidence="2 3">AR-3-4</strain>
    </source>
</reference>
<proteinExistence type="predicted"/>
<keyword evidence="3" id="KW-1185">Reference proteome</keyword>
<accession>A0A4R5CFY9</accession>
<evidence type="ECO:0000313" key="2">
    <source>
        <dbReference type="EMBL" id="TDD96162.1"/>
    </source>
</evidence>
<name>A0A4R5CFY9_9FLAO</name>
<feature type="domain" description="DUF6265" evidence="1">
    <location>
        <begin position="30"/>
        <end position="139"/>
    </location>
</feature>
<dbReference type="InterPro" id="IPR046232">
    <property type="entry name" value="DUF6265"/>
</dbReference>
<evidence type="ECO:0000313" key="3">
    <source>
        <dbReference type="Proteomes" id="UP000295479"/>
    </source>
</evidence>
<sequence>MKKITLILLLSLSLTSCFTSKEKSKITAANWLPGKWENKSIDGDLIETWTKVNDSVYDGQSFFIKGKDTLHFEHIQLVQKGENLLYISNIRGQHEDKPVTFIQNITIEKQLVFENLNNDYPKKISYNPISKNGLIIEISGIQEGKPSFDTYTLKKAK</sequence>
<organism evidence="2 3">
    <name type="scientific">Flavobacterium cellulosilyticum</name>
    <dbReference type="NCBI Taxonomy" id="2541731"/>
    <lineage>
        <taxon>Bacteria</taxon>
        <taxon>Pseudomonadati</taxon>
        <taxon>Bacteroidota</taxon>
        <taxon>Flavobacteriia</taxon>
        <taxon>Flavobacteriales</taxon>
        <taxon>Flavobacteriaceae</taxon>
        <taxon>Flavobacterium</taxon>
    </lineage>
</organism>
<dbReference type="PROSITE" id="PS51257">
    <property type="entry name" value="PROKAR_LIPOPROTEIN"/>
    <property type="match status" value="1"/>
</dbReference>